<reference evidence="1" key="1">
    <citation type="submission" date="2019-08" db="EMBL/GenBank/DDBJ databases">
        <authorList>
            <person name="Kucharzyk K."/>
            <person name="Murdoch R.W."/>
            <person name="Higgins S."/>
            <person name="Loffler F."/>
        </authorList>
    </citation>
    <scope>NUCLEOTIDE SEQUENCE</scope>
</reference>
<dbReference type="EMBL" id="VSSQ01055688">
    <property type="protein sequence ID" value="MPN09574.1"/>
    <property type="molecule type" value="Genomic_DNA"/>
</dbReference>
<sequence length="77" mass="8829">MGITEKPSLCGNPLRVYNVERTLCDIVKGKSAYDIQLVTPAMKAYAVSREKDVAKLLEYAERLRVKPRILRYMEVLL</sequence>
<evidence type="ECO:0000313" key="1">
    <source>
        <dbReference type="EMBL" id="MPN09574.1"/>
    </source>
</evidence>
<name>A0A645FAJ1_9ZZZZ</name>
<comment type="caution">
    <text evidence="1">The sequence shown here is derived from an EMBL/GenBank/DDBJ whole genome shotgun (WGS) entry which is preliminary data.</text>
</comment>
<organism evidence="1">
    <name type="scientific">bioreactor metagenome</name>
    <dbReference type="NCBI Taxonomy" id="1076179"/>
    <lineage>
        <taxon>unclassified sequences</taxon>
        <taxon>metagenomes</taxon>
        <taxon>ecological metagenomes</taxon>
    </lineage>
</organism>
<gene>
    <name evidence="1" type="ORF">SDC9_156865</name>
</gene>
<dbReference type="AlphaFoldDB" id="A0A645FAJ1"/>
<proteinExistence type="predicted"/>
<accession>A0A645FAJ1</accession>
<protein>
    <submittedName>
        <fullName evidence="1">Uncharacterized protein</fullName>
    </submittedName>
</protein>